<evidence type="ECO:0000259" key="2">
    <source>
        <dbReference type="PROSITE" id="PS50056"/>
    </source>
</evidence>
<feature type="compositionally biased region" description="Low complexity" evidence="1">
    <location>
        <begin position="185"/>
        <end position="200"/>
    </location>
</feature>
<dbReference type="OrthoDB" id="5632at2759"/>
<dbReference type="STRING" id="578462.A0A0L0RWS0"/>
<reference evidence="4" key="2">
    <citation type="submission" date="2009-11" db="EMBL/GenBank/DDBJ databases">
        <title>The Genome Sequence of Allomyces macrogynus strain ATCC 38327.</title>
        <authorList>
            <consortium name="The Broad Institute Genome Sequencing Platform"/>
            <person name="Russ C."/>
            <person name="Cuomo C."/>
            <person name="Shea T."/>
            <person name="Young S.K."/>
            <person name="Zeng Q."/>
            <person name="Koehrsen M."/>
            <person name="Haas B."/>
            <person name="Borodovsky M."/>
            <person name="Guigo R."/>
            <person name="Alvarado L."/>
            <person name="Berlin A."/>
            <person name="Borenstein D."/>
            <person name="Chen Z."/>
            <person name="Engels R."/>
            <person name="Freedman E."/>
            <person name="Gellesch M."/>
            <person name="Goldberg J."/>
            <person name="Griggs A."/>
            <person name="Gujja S."/>
            <person name="Heiman D."/>
            <person name="Hepburn T."/>
            <person name="Howarth C."/>
            <person name="Jen D."/>
            <person name="Larson L."/>
            <person name="Lewis B."/>
            <person name="Mehta T."/>
            <person name="Park D."/>
            <person name="Pearson M."/>
            <person name="Roberts A."/>
            <person name="Saif S."/>
            <person name="Shenoy N."/>
            <person name="Sisk P."/>
            <person name="Stolte C."/>
            <person name="Sykes S."/>
            <person name="Walk T."/>
            <person name="White J."/>
            <person name="Yandava C."/>
            <person name="Burger G."/>
            <person name="Gray M.W."/>
            <person name="Holland P.W.H."/>
            <person name="King N."/>
            <person name="Lang F.B.F."/>
            <person name="Roger A.J."/>
            <person name="Ruiz-Trillo I."/>
            <person name="Lander E."/>
            <person name="Nusbaum C."/>
        </authorList>
    </citation>
    <scope>NUCLEOTIDE SEQUENCE [LARGE SCALE GENOMIC DNA]</scope>
    <source>
        <strain evidence="4">ATCC 38327</strain>
    </source>
</reference>
<dbReference type="eggNOG" id="KOG2836">
    <property type="taxonomic scope" value="Eukaryota"/>
</dbReference>
<feature type="region of interest" description="Disordered" evidence="1">
    <location>
        <begin position="185"/>
        <end position="212"/>
    </location>
</feature>
<dbReference type="SMART" id="SM00404">
    <property type="entry name" value="PTPc_motif"/>
    <property type="match status" value="1"/>
</dbReference>
<dbReference type="Gene3D" id="3.90.190.10">
    <property type="entry name" value="Protein tyrosine phosphatase superfamily"/>
    <property type="match status" value="1"/>
</dbReference>
<dbReference type="PANTHER" id="PTHR23339">
    <property type="entry name" value="TYROSINE SPECIFIC PROTEIN PHOSPHATASE AND DUAL SPECIFICITY PROTEIN PHOSPHATASE"/>
    <property type="match status" value="1"/>
</dbReference>
<feature type="region of interest" description="Disordered" evidence="1">
    <location>
        <begin position="121"/>
        <end position="147"/>
    </location>
</feature>
<name>A0A0L0RWS0_ALLM3</name>
<dbReference type="PROSITE" id="PS50056">
    <property type="entry name" value="TYR_PHOSPHATASE_2"/>
    <property type="match status" value="1"/>
</dbReference>
<feature type="domain" description="Tyrosine specific protein phosphatases" evidence="2">
    <location>
        <begin position="226"/>
        <end position="280"/>
    </location>
</feature>
<dbReference type="InterPro" id="IPR029021">
    <property type="entry name" value="Prot-tyrosine_phosphatase-like"/>
</dbReference>
<feature type="compositionally biased region" description="Low complexity" evidence="1">
    <location>
        <begin position="320"/>
        <end position="330"/>
    </location>
</feature>
<dbReference type="Proteomes" id="UP000054350">
    <property type="component" value="Unassembled WGS sequence"/>
</dbReference>
<feature type="region of interest" description="Disordered" evidence="1">
    <location>
        <begin position="307"/>
        <end position="330"/>
    </location>
</feature>
<dbReference type="SUPFAM" id="SSF52799">
    <property type="entry name" value="(Phosphotyrosine protein) phosphatases II"/>
    <property type="match status" value="1"/>
</dbReference>
<evidence type="ECO:0000313" key="3">
    <source>
        <dbReference type="EMBL" id="KNE54486.1"/>
    </source>
</evidence>
<feature type="compositionally biased region" description="Polar residues" evidence="1">
    <location>
        <begin position="201"/>
        <end position="212"/>
    </location>
</feature>
<gene>
    <name evidence="3" type="ORF">AMAG_00457</name>
</gene>
<proteinExistence type="predicted"/>
<dbReference type="InterPro" id="IPR000387">
    <property type="entry name" value="Tyr_Pase_dom"/>
</dbReference>
<protein>
    <recommendedName>
        <fullName evidence="2">Tyrosine specific protein phosphatases domain-containing protein</fullName>
    </recommendedName>
</protein>
<organism evidence="3 4">
    <name type="scientific">Allomyces macrogynus (strain ATCC 38327)</name>
    <name type="common">Allomyces javanicus var. macrogynus</name>
    <dbReference type="NCBI Taxonomy" id="578462"/>
    <lineage>
        <taxon>Eukaryota</taxon>
        <taxon>Fungi</taxon>
        <taxon>Fungi incertae sedis</taxon>
        <taxon>Blastocladiomycota</taxon>
        <taxon>Blastocladiomycetes</taxon>
        <taxon>Blastocladiales</taxon>
        <taxon>Blastocladiaceae</taxon>
        <taxon>Allomyces</taxon>
    </lineage>
</organism>
<sequence length="330" mass="33787">MYAPSPSPLASSAASIAGSDRISPVSYLSRMFSVVAHVPLRFLILDCPTDSTLPAAMKIFDKEHVTDVVRVCEPTYSTDLLVAAGIHVHDLPFKDGGVPPPAIVHRFLDLVEARFGPIGSAGGSGAVDTTPTRRARRSGSPVTNSNAAAAAASNASLAAPMPTLMTSASNSSLAAAINAPALPARPLSRSRSRPPSLDSAVSTGSAPAAMQSSIPVPAAAPRDDLSGPPPTMAVHCVAGLGRAPVLIAVALIEYGMPPLEAIEYVRARRRGAFNTMAGLEPVEVRKTGEKNSAGGWKQAMAKWVSGLRRPRAPGSGGAAGSRAGPSPVQA</sequence>
<dbReference type="VEuPathDB" id="FungiDB:AMAG_00457"/>
<dbReference type="EMBL" id="GG745328">
    <property type="protein sequence ID" value="KNE54486.1"/>
    <property type="molecule type" value="Genomic_DNA"/>
</dbReference>
<reference evidence="3 4" key="1">
    <citation type="submission" date="2009-11" db="EMBL/GenBank/DDBJ databases">
        <title>Annotation of Allomyces macrogynus ATCC 38327.</title>
        <authorList>
            <consortium name="The Broad Institute Genome Sequencing Platform"/>
            <person name="Russ C."/>
            <person name="Cuomo C."/>
            <person name="Burger G."/>
            <person name="Gray M.W."/>
            <person name="Holland P.W.H."/>
            <person name="King N."/>
            <person name="Lang F.B.F."/>
            <person name="Roger A.J."/>
            <person name="Ruiz-Trillo I."/>
            <person name="Young S.K."/>
            <person name="Zeng Q."/>
            <person name="Gargeya S."/>
            <person name="Fitzgerald M."/>
            <person name="Haas B."/>
            <person name="Abouelleil A."/>
            <person name="Alvarado L."/>
            <person name="Arachchi H.M."/>
            <person name="Berlin A."/>
            <person name="Chapman S.B."/>
            <person name="Gearin G."/>
            <person name="Goldberg J."/>
            <person name="Griggs A."/>
            <person name="Gujja S."/>
            <person name="Hansen M."/>
            <person name="Heiman D."/>
            <person name="Howarth C."/>
            <person name="Larimer J."/>
            <person name="Lui A."/>
            <person name="MacDonald P.J.P."/>
            <person name="McCowen C."/>
            <person name="Montmayeur A."/>
            <person name="Murphy C."/>
            <person name="Neiman D."/>
            <person name="Pearson M."/>
            <person name="Priest M."/>
            <person name="Roberts A."/>
            <person name="Saif S."/>
            <person name="Shea T."/>
            <person name="Sisk P."/>
            <person name="Stolte C."/>
            <person name="Sykes S."/>
            <person name="Wortman J."/>
            <person name="Nusbaum C."/>
            <person name="Birren B."/>
        </authorList>
    </citation>
    <scope>NUCLEOTIDE SEQUENCE [LARGE SCALE GENOMIC DNA]</scope>
    <source>
        <strain evidence="3 4">ATCC 38327</strain>
    </source>
</reference>
<accession>A0A0L0RWS0</accession>
<dbReference type="AlphaFoldDB" id="A0A0L0RWS0"/>
<evidence type="ECO:0000256" key="1">
    <source>
        <dbReference type="SAM" id="MobiDB-lite"/>
    </source>
</evidence>
<keyword evidence="4" id="KW-1185">Reference proteome</keyword>
<dbReference type="InterPro" id="IPR003595">
    <property type="entry name" value="Tyr_Pase_cat"/>
</dbReference>
<evidence type="ECO:0000313" key="4">
    <source>
        <dbReference type="Proteomes" id="UP000054350"/>
    </source>
</evidence>
<dbReference type="InterPro" id="IPR050561">
    <property type="entry name" value="PTP"/>
</dbReference>